<dbReference type="InterPro" id="IPR018114">
    <property type="entry name" value="TRYPSIN_HIS"/>
</dbReference>
<evidence type="ECO:0000313" key="4">
    <source>
        <dbReference type="Proteomes" id="UP001592528"/>
    </source>
</evidence>
<dbReference type="GO" id="GO:0008233">
    <property type="term" value="F:peptidase activity"/>
    <property type="evidence" value="ECO:0007669"/>
    <property type="project" value="UniProtKB-KW"/>
</dbReference>
<keyword evidence="1 2" id="KW-0732">Signal</keyword>
<dbReference type="PANTHER" id="PTHR15462:SF8">
    <property type="entry name" value="SERINE PROTEASE"/>
    <property type="match status" value="1"/>
</dbReference>
<gene>
    <name evidence="3" type="ORF">ACEZDJ_37585</name>
</gene>
<dbReference type="GO" id="GO:0006508">
    <property type="term" value="P:proteolysis"/>
    <property type="evidence" value="ECO:0007669"/>
    <property type="project" value="UniProtKB-KW"/>
</dbReference>
<comment type="caution">
    <text evidence="3">The sequence shown here is derived from an EMBL/GenBank/DDBJ whole genome shotgun (WGS) entry which is preliminary data.</text>
</comment>
<keyword evidence="3" id="KW-0645">Protease</keyword>
<dbReference type="InterPro" id="IPR050966">
    <property type="entry name" value="Glutamyl_endopeptidase"/>
</dbReference>
<dbReference type="EC" id="3.4.21.-" evidence="3"/>
<accession>A0ABV6UZW7</accession>
<dbReference type="RefSeq" id="WP_157624109.1">
    <property type="nucleotide sequence ID" value="NZ_JBHEZZ010000037.1"/>
</dbReference>
<dbReference type="EMBL" id="JBHEZZ010000037">
    <property type="protein sequence ID" value="MFC1407011.1"/>
    <property type="molecule type" value="Genomic_DNA"/>
</dbReference>
<keyword evidence="3" id="KW-0378">Hydrolase</keyword>
<dbReference type="PROSITE" id="PS00134">
    <property type="entry name" value="TRYPSIN_HIS"/>
    <property type="match status" value="1"/>
</dbReference>
<organism evidence="3 4">
    <name type="scientific">Streptacidiphilus cavernicola</name>
    <dbReference type="NCBI Taxonomy" id="3342716"/>
    <lineage>
        <taxon>Bacteria</taxon>
        <taxon>Bacillati</taxon>
        <taxon>Actinomycetota</taxon>
        <taxon>Actinomycetes</taxon>
        <taxon>Kitasatosporales</taxon>
        <taxon>Streptomycetaceae</taxon>
        <taxon>Streptacidiphilus</taxon>
    </lineage>
</organism>
<dbReference type="InterPro" id="IPR043504">
    <property type="entry name" value="Peptidase_S1_PA_chymotrypsin"/>
</dbReference>
<dbReference type="SUPFAM" id="SSF50494">
    <property type="entry name" value="Trypsin-like serine proteases"/>
    <property type="match status" value="1"/>
</dbReference>
<evidence type="ECO:0000256" key="2">
    <source>
        <dbReference type="SAM" id="SignalP"/>
    </source>
</evidence>
<reference evidence="3 4" key="1">
    <citation type="submission" date="2024-09" db="EMBL/GenBank/DDBJ databases">
        <authorList>
            <person name="Lee S.D."/>
        </authorList>
    </citation>
    <scope>NUCLEOTIDE SEQUENCE [LARGE SCALE GENOMIC DNA]</scope>
    <source>
        <strain evidence="3 4">N1-5</strain>
    </source>
</reference>
<sequence length="304" mass="32791">MSMFHLPGRARLRRGTLAAAVVAAAAALLAAAPVPDCGAAQPVSVTADAQAPVGGPSSVPHLRPAGKPFRVAGRAPALHDAVSSGAQAGPDPRIGLLYYKDSDGDESICTATTVPSRRHNLIVTAGHCLMDRGSLRYFTGFVFIPAYRKGQKFAYGAFKGRRAWVNHGWGESGDYRDDFGFVELDPDAHGHQVGNVVGEYGMEANQGYLNPRTVWGYEGLNGPDECFGDTRLFLPPPDDRIRMDCRGYIKGSSGGPWFDEYSRSVPKGWVDGVISTWPSPKDHNGILSPYFGDSIVTLYEYVDQ</sequence>
<dbReference type="Gene3D" id="2.40.10.10">
    <property type="entry name" value="Trypsin-like serine proteases"/>
    <property type="match status" value="2"/>
</dbReference>
<feature type="chain" id="PRO_5047066719" evidence="2">
    <location>
        <begin position="31"/>
        <end position="304"/>
    </location>
</feature>
<proteinExistence type="predicted"/>
<dbReference type="Proteomes" id="UP001592528">
    <property type="component" value="Unassembled WGS sequence"/>
</dbReference>
<evidence type="ECO:0000313" key="3">
    <source>
        <dbReference type="EMBL" id="MFC1407011.1"/>
    </source>
</evidence>
<name>A0ABV6UZW7_9ACTN</name>
<dbReference type="InterPro" id="IPR009003">
    <property type="entry name" value="Peptidase_S1_PA"/>
</dbReference>
<evidence type="ECO:0000256" key="1">
    <source>
        <dbReference type="ARBA" id="ARBA00022729"/>
    </source>
</evidence>
<dbReference type="PANTHER" id="PTHR15462">
    <property type="entry name" value="SERINE PROTEASE"/>
    <property type="match status" value="1"/>
</dbReference>
<protein>
    <submittedName>
        <fullName evidence="3">Serine protease</fullName>
        <ecNumber evidence="3">3.4.21.-</ecNumber>
    </submittedName>
</protein>
<keyword evidence="4" id="KW-1185">Reference proteome</keyword>
<feature type="signal peptide" evidence="2">
    <location>
        <begin position="1"/>
        <end position="30"/>
    </location>
</feature>